<keyword evidence="5" id="KW-0378">Hydrolase</keyword>
<dbReference type="InterPro" id="IPR027417">
    <property type="entry name" value="P-loop_NTPase"/>
</dbReference>
<keyword evidence="12" id="KW-1185">Reference proteome</keyword>
<dbReference type="InterPro" id="IPR006483">
    <property type="entry name" value="CRISPR-assoc_Cas3_HD"/>
</dbReference>
<reference evidence="12" key="1">
    <citation type="submission" date="2013-02" db="EMBL/GenBank/DDBJ databases">
        <title>The complete genome sequence of Corynebacterium casei LMG S-19264 (=DSM 44701).</title>
        <authorList>
            <person name="Ruckert C."/>
            <person name="Albersmeier A."/>
            <person name="Kalinowski J."/>
        </authorList>
    </citation>
    <scope>NUCLEOTIDE SEQUENCE [LARGE SCALE GENOMIC DNA]</scope>
    <source>
        <strain evidence="12">LMG S-19264</strain>
    </source>
</reference>
<dbReference type="SUPFAM" id="SSF109604">
    <property type="entry name" value="HD-domain/PDEase-like"/>
    <property type="match status" value="1"/>
</dbReference>
<evidence type="ECO:0000256" key="6">
    <source>
        <dbReference type="ARBA" id="ARBA00022806"/>
    </source>
</evidence>
<keyword evidence="7" id="KW-0067">ATP-binding</keyword>
<sequence length="1122" mass="122726">MSGNSVSDMGADATAAGTSTFPTFEDFYGVVHGYPPFLWQAQLAAQVWEEQSWPDQVAAPTGAGKTSTLDIAIWVLARQIHEHGKEGRSFPLRVFLTVERRLVVDDAETHAKKISVAIEEDSALNPIKEALRSLLPEDWDQGVLNVTSLHGGKPSSRDWLRPFGAQIITCTVTQLASRTLFRGVGVAPGSLPLHAALTGVDRLILVDEPHLVPATVKMWREAESIQSEFEEILPLGQTIVLGATVPPYLEGHAFVGSLIGDPSPVAKAKVNASKPAVIVTVDTPSTTVDKIVAATCEAWLNRDGDGGDGIIVVANTIDSAVRIRNGIAKKLQKDQDLRLHLLTSTIRPLDRTSIEFSKNSIVVATQTIEVGVDLDACALITELASLPALVQRFGRFNRSGLRKIVRATIVANPNDEPSKAIYGEEQLYSTLDVLERTAVDGFIDHFGALEIPSDTWEDEARTVSVNPFLPRLTATRPTALAPWEALAFGPDRVDRASITVAWRQNLDILDQNQILREETITIPLWAAKKFVTSGKGDAKFSDTTAGAPREEPAASIRVSCRIRRGETWVQPSSSDELLADAILVLSTTAGGYSLENGWTGVGAKPDQEVEDHSMLAVLKRGQGYFDAGVLLGQNRTLELLELEQDLLEHVKVELKEKISELELDNSLSISGRFVAVGRETVKKDHGSPVGLADHSLQVSETAEESACLIGLSDELVSTLQEAGLKHDFGKSDTKFQQHFNNFVDEPLAKPRGSILAANRGLMPIGWRHEILSAQSVSGENVKAALVRYLITTHHGWGRRITNHAGKILLSTNQYEELESIFGPWGLAMLETTLRIADHMSSSKPKKKGLKWADLDVFFAPEKPDTERDYVSLAGMRPYSLNMLFGGIGALAAAGQGACFRVREGLVQISASADIVWDSESWTKVLDAMELGAQGVEGEFGKIVKKNKWRTHFREQMLDIAPMMESMLFDAQPEPQGGRFYSLPIHLRNGNPFGILRTEDPDARVASLFEPDSPQVPGKQNGGLDTSIETRLTGETEFLYSEHHLAWSIAGMAALGMPPSEYGVGVSQNELRIPVPDFWVTLDELRDLFITPVPAVPVLRWRSTSTYASQQVKLWEPILSADK</sequence>
<dbReference type="Pfam" id="PF22590">
    <property type="entry name" value="Cas3-like_C_2"/>
    <property type="match status" value="1"/>
</dbReference>
<protein>
    <submittedName>
        <fullName evidence="11">CRISPR-associated helicase Cas3, Anaes-subtype</fullName>
    </submittedName>
</protein>
<evidence type="ECO:0000256" key="7">
    <source>
        <dbReference type="ARBA" id="ARBA00022840"/>
    </source>
</evidence>
<comment type="similarity">
    <text evidence="2">In the central section; belongs to the CRISPR-associated helicase Cas3 family.</text>
</comment>
<feature type="coiled-coil region" evidence="9">
    <location>
        <begin position="637"/>
        <end position="664"/>
    </location>
</feature>
<keyword evidence="6" id="KW-0347">Helicase</keyword>
<gene>
    <name evidence="11" type="ORF">CCASEI_04940</name>
</gene>
<evidence type="ECO:0000313" key="12">
    <source>
        <dbReference type="Proteomes" id="UP000019226"/>
    </source>
</evidence>
<evidence type="ECO:0000259" key="10">
    <source>
        <dbReference type="PROSITE" id="PS51643"/>
    </source>
</evidence>
<dbReference type="InterPro" id="IPR013444">
    <property type="entry name" value="Helicase_Cas3_CRISPR-ass_Anaes"/>
</dbReference>
<dbReference type="Proteomes" id="UP000019226">
    <property type="component" value="Chromosome"/>
</dbReference>
<keyword evidence="9" id="KW-0175">Coiled coil</keyword>
<keyword evidence="4" id="KW-0547">Nucleotide-binding</keyword>
<organism evidence="11 12">
    <name type="scientific">Corynebacterium casei LMG S-19264</name>
    <dbReference type="NCBI Taxonomy" id="1285583"/>
    <lineage>
        <taxon>Bacteria</taxon>
        <taxon>Bacillati</taxon>
        <taxon>Actinomycetota</taxon>
        <taxon>Actinomycetes</taxon>
        <taxon>Mycobacteriales</taxon>
        <taxon>Corynebacteriaceae</taxon>
        <taxon>Corynebacterium</taxon>
    </lineage>
</organism>
<evidence type="ECO:0000256" key="5">
    <source>
        <dbReference type="ARBA" id="ARBA00022801"/>
    </source>
</evidence>
<dbReference type="EMBL" id="CP004350">
    <property type="protein sequence ID" value="AHI19566.1"/>
    <property type="molecule type" value="Genomic_DNA"/>
</dbReference>
<keyword evidence="3" id="KW-0479">Metal-binding</keyword>
<dbReference type="SUPFAM" id="SSF52540">
    <property type="entry name" value="P-loop containing nucleoside triphosphate hydrolases"/>
    <property type="match status" value="1"/>
</dbReference>
<accession>A0ABN4CDT2</accession>
<evidence type="ECO:0000256" key="1">
    <source>
        <dbReference type="ARBA" id="ARBA00006847"/>
    </source>
</evidence>
<comment type="similarity">
    <text evidence="1">In the N-terminal section; belongs to the CRISPR-associated nuclease Cas3-HD family.</text>
</comment>
<dbReference type="InterPro" id="IPR038257">
    <property type="entry name" value="CRISPR-assoc_Cas3_HD_sf"/>
</dbReference>
<dbReference type="Gene3D" id="1.10.3210.30">
    <property type="match status" value="1"/>
</dbReference>
<evidence type="ECO:0000256" key="4">
    <source>
        <dbReference type="ARBA" id="ARBA00022741"/>
    </source>
</evidence>
<evidence type="ECO:0000256" key="8">
    <source>
        <dbReference type="ARBA" id="ARBA00023118"/>
    </source>
</evidence>
<feature type="domain" description="HD Cas3-type" evidence="10">
    <location>
        <begin position="684"/>
        <end position="839"/>
    </location>
</feature>
<proteinExistence type="inferred from homology"/>
<evidence type="ECO:0000256" key="2">
    <source>
        <dbReference type="ARBA" id="ARBA00009046"/>
    </source>
</evidence>
<name>A0ABN4CDT2_9CORY</name>
<evidence type="ECO:0000256" key="3">
    <source>
        <dbReference type="ARBA" id="ARBA00022723"/>
    </source>
</evidence>
<evidence type="ECO:0000256" key="9">
    <source>
        <dbReference type="SAM" id="Coils"/>
    </source>
</evidence>
<dbReference type="NCBIfam" id="TIGR02621">
    <property type="entry name" value="cas3_GSU0051"/>
    <property type="match status" value="1"/>
</dbReference>
<dbReference type="Gene3D" id="3.40.50.300">
    <property type="entry name" value="P-loop containing nucleotide triphosphate hydrolases"/>
    <property type="match status" value="2"/>
</dbReference>
<dbReference type="InterPro" id="IPR054712">
    <property type="entry name" value="Cas3-like_dom"/>
</dbReference>
<dbReference type="PROSITE" id="PS51643">
    <property type="entry name" value="HD_CAS3"/>
    <property type="match status" value="1"/>
</dbReference>
<keyword evidence="8" id="KW-0051">Antiviral defense</keyword>
<evidence type="ECO:0000313" key="11">
    <source>
        <dbReference type="EMBL" id="AHI19566.1"/>
    </source>
</evidence>